<dbReference type="InterPro" id="IPR032610">
    <property type="entry name" value="DUF2172"/>
</dbReference>
<dbReference type="PIRSF" id="PIRSF015244">
    <property type="entry name" value="UCP015244"/>
    <property type="match status" value="1"/>
</dbReference>
<evidence type="ECO:0000259" key="4">
    <source>
        <dbReference type="Pfam" id="PF16254"/>
    </source>
</evidence>
<comment type="cofactor">
    <cofactor evidence="1">
        <name>Zn(2+)</name>
        <dbReference type="ChEBI" id="CHEBI:29105"/>
    </cofactor>
    <text evidence="1">Binds 1 zinc ion per subunit.</text>
</comment>
<reference evidence="6" key="1">
    <citation type="submission" date="2017-03" db="EMBL/GenBank/DDBJ databases">
        <authorList>
            <person name="Safronova V.I."/>
            <person name="Sazanova A.L."/>
            <person name="Chirak E.R."/>
        </authorList>
    </citation>
    <scope>NUCLEOTIDE SEQUENCE [LARGE SCALE GENOMIC DNA]</scope>
    <source>
        <strain evidence="6">Ach-343</strain>
    </source>
</reference>
<feature type="domain" description="UCP01524 winged helix-turn-helix" evidence="3">
    <location>
        <begin position="361"/>
        <end position="436"/>
    </location>
</feature>
<feature type="domain" description="DUF4910" evidence="4">
    <location>
        <begin position="23"/>
        <end position="359"/>
    </location>
</feature>
<protein>
    <submittedName>
        <fullName evidence="5">Peptidase M28</fullName>
    </submittedName>
</protein>
<feature type="binding site" evidence="1">
    <location>
        <position position="328"/>
    </location>
    <ligand>
        <name>Zn(2+)</name>
        <dbReference type="ChEBI" id="CHEBI:29105"/>
    </ligand>
</feature>
<dbReference type="SUPFAM" id="SSF53187">
    <property type="entry name" value="Zn-dependent exopeptidases"/>
    <property type="match status" value="1"/>
</dbReference>
<dbReference type="CDD" id="cd05644">
    <property type="entry name" value="M28_like"/>
    <property type="match status" value="1"/>
</dbReference>
<dbReference type="Gene3D" id="1.10.10.10">
    <property type="entry name" value="Winged helix-like DNA-binding domain superfamily/Winged helix DNA-binding domain"/>
    <property type="match status" value="1"/>
</dbReference>
<accession>A0A2W7CPL6</accession>
<dbReference type="Gene3D" id="3.50.30.90">
    <property type="match status" value="1"/>
</dbReference>
<dbReference type="Pfam" id="PF16221">
    <property type="entry name" value="HTH_47"/>
    <property type="match status" value="1"/>
</dbReference>
<keyword evidence="1" id="KW-0862">Zinc</keyword>
<sequence length="439" mass="48451">MEHVNPGGLGSPPASISVGQEIYALAERLFPFCRSITGDGVRRTLDILSGHIDLERHEVPTGTQVLDWTVPREWNIRSASITGPDGQTVVDFADSNLHIVNYSVPFMGILPLNELKAHIHTLPEQPQVIPYRTCYYTPTWGFCMAYDRVAKMPDGLYRVEIDAELKDGSLTYGEYLHCGQTDREFLLSAHICHPSLANDNCSGLALLATLAKSLRARKTRYSYRFLFAPGTIGSIAWLSRNEDRTHLIDHGLVLSCVGDAGSPAYKRSRRGDAFIDRAMAHVLGREAGAKLMDFSPYGYDERQYCSPGFNLPVGMFQRSVHGTFPEYHTSADNLDFIKPEYLEDSFRILTDVIDIVEDDWTPLSLCPKGEPQLGRRGLYAALGGQASSGATSMSLLWVLNLADGQHSLLSMAERSGLPFRELAAAARLLSDHGLLATAS</sequence>
<organism evidence="5 6">
    <name type="scientific">Mesorhizobium kowhaii</name>
    <dbReference type="NCBI Taxonomy" id="1300272"/>
    <lineage>
        <taxon>Bacteria</taxon>
        <taxon>Pseudomonadati</taxon>
        <taxon>Pseudomonadota</taxon>
        <taxon>Alphaproteobacteria</taxon>
        <taxon>Hyphomicrobiales</taxon>
        <taxon>Phyllobacteriaceae</taxon>
        <taxon>Mesorhizobium</taxon>
    </lineage>
</organism>
<name>A0A2W7CPL6_9HYPH</name>
<evidence type="ECO:0000259" key="2">
    <source>
        <dbReference type="Pfam" id="PF09940"/>
    </source>
</evidence>
<dbReference type="InterPro" id="IPR012353">
    <property type="entry name" value="UCP015244"/>
</dbReference>
<dbReference type="Gene3D" id="3.40.630.10">
    <property type="entry name" value="Zn peptidases"/>
    <property type="match status" value="1"/>
</dbReference>
<dbReference type="InterPro" id="IPR032622">
    <property type="entry name" value="UCP01524_HTH"/>
</dbReference>
<dbReference type="AlphaFoldDB" id="A0A2W7CPL6"/>
<proteinExistence type="predicted"/>
<feature type="domain" description="DUF2172" evidence="2">
    <location>
        <begin position="73"/>
        <end position="163"/>
    </location>
</feature>
<dbReference type="Pfam" id="PF16254">
    <property type="entry name" value="DUF4910"/>
    <property type="match status" value="1"/>
</dbReference>
<dbReference type="Proteomes" id="UP000248616">
    <property type="component" value="Unassembled WGS sequence"/>
</dbReference>
<dbReference type="InterPro" id="IPR036388">
    <property type="entry name" value="WH-like_DNA-bd_sf"/>
</dbReference>
<dbReference type="GO" id="GO:0046872">
    <property type="term" value="F:metal ion binding"/>
    <property type="evidence" value="ECO:0007669"/>
    <property type="project" value="UniProtKB-KW"/>
</dbReference>
<comment type="caution">
    <text evidence="5">The sequence shown here is derived from an EMBL/GenBank/DDBJ whole genome shotgun (WGS) entry which is preliminary data.</text>
</comment>
<gene>
    <name evidence="5" type="ORF">B5V02_27360</name>
</gene>
<feature type="binding site" evidence="1">
    <location>
        <position position="199"/>
    </location>
    <ligand>
        <name>Zn(2+)</name>
        <dbReference type="ChEBI" id="CHEBI:29105"/>
    </ligand>
</feature>
<evidence type="ECO:0000259" key="3">
    <source>
        <dbReference type="Pfam" id="PF16221"/>
    </source>
</evidence>
<evidence type="ECO:0000313" key="5">
    <source>
        <dbReference type="EMBL" id="PZV35749.1"/>
    </source>
</evidence>
<feature type="binding site" evidence="1">
    <location>
        <position position="193"/>
    </location>
    <ligand>
        <name>Zn(2+)</name>
        <dbReference type="ChEBI" id="CHEBI:29105"/>
    </ligand>
</feature>
<evidence type="ECO:0000313" key="6">
    <source>
        <dbReference type="Proteomes" id="UP000248616"/>
    </source>
</evidence>
<dbReference type="RefSeq" id="WP_167458686.1">
    <property type="nucleotide sequence ID" value="NZ_MZXV01000056.1"/>
</dbReference>
<dbReference type="EMBL" id="MZXV01000056">
    <property type="protein sequence ID" value="PZV35749.1"/>
    <property type="molecule type" value="Genomic_DNA"/>
</dbReference>
<dbReference type="Pfam" id="PF09940">
    <property type="entry name" value="DUF2172"/>
    <property type="match status" value="1"/>
</dbReference>
<dbReference type="InterPro" id="IPR032589">
    <property type="entry name" value="DUF4910"/>
</dbReference>
<keyword evidence="1" id="KW-0479">Metal-binding</keyword>
<keyword evidence="6" id="KW-1185">Reference proteome</keyword>
<evidence type="ECO:0000256" key="1">
    <source>
        <dbReference type="PIRSR" id="PIRSR015244-50"/>
    </source>
</evidence>